<dbReference type="GO" id="GO:0006396">
    <property type="term" value="P:RNA processing"/>
    <property type="evidence" value="ECO:0007669"/>
    <property type="project" value="InterPro"/>
</dbReference>
<feature type="region of interest" description="Disordered" evidence="1">
    <location>
        <begin position="1003"/>
        <end position="1024"/>
    </location>
</feature>
<dbReference type="InterPro" id="IPR027417">
    <property type="entry name" value="P-loop_NTPase"/>
</dbReference>
<evidence type="ECO:0000256" key="1">
    <source>
        <dbReference type="SAM" id="MobiDB-lite"/>
    </source>
</evidence>
<dbReference type="InterPro" id="IPR027351">
    <property type="entry name" value="(+)RNA_virus_helicase_core_dom"/>
</dbReference>
<dbReference type="GO" id="GO:0016556">
    <property type="term" value="P:mRNA modification"/>
    <property type="evidence" value="ECO:0007669"/>
    <property type="project" value="InterPro"/>
</dbReference>
<evidence type="ECO:0000259" key="3">
    <source>
        <dbReference type="PROSITE" id="PS51657"/>
    </source>
</evidence>
<organism evidence="5">
    <name type="scientific">Uromyces fabae virus</name>
    <dbReference type="NCBI Taxonomy" id="3069272"/>
    <lineage>
        <taxon>Viruses</taxon>
        <taxon>Riboviria</taxon>
    </lineage>
</organism>
<name>A0AA51UAF8_9VIRU</name>
<keyword evidence="2" id="KW-0812">Transmembrane</keyword>
<reference evidence="5" key="1">
    <citation type="journal article" date="2023" name="Viruses">
        <title>Mycoviruses in the Rust Fungus Uromyces fabae.</title>
        <authorList>
            <person name="Seitz J.M."/>
            <person name="Voegele R.T."/>
            <person name="Link T.I."/>
        </authorList>
    </citation>
    <scope>NUCLEOTIDE SEQUENCE</scope>
    <source>
        <strain evidence="5">Ufvs_1</strain>
    </source>
</reference>
<reference evidence="5" key="2">
    <citation type="submission" date="2023-05" db="EMBL/GenBank/DDBJ databases">
        <authorList>
            <person name="Seitz J."/>
            <person name="Voegele R.T."/>
            <person name="Link T.I."/>
        </authorList>
    </citation>
    <scope>NUCLEOTIDE SEQUENCE</scope>
    <source>
        <strain evidence="5">Ufvs_1</strain>
    </source>
</reference>
<feature type="compositionally biased region" description="Low complexity" evidence="1">
    <location>
        <begin position="1004"/>
        <end position="1018"/>
    </location>
</feature>
<feature type="domain" description="(+)RNA virus helicase C-terminal" evidence="3">
    <location>
        <begin position="1465"/>
        <end position="1775"/>
    </location>
</feature>
<dbReference type="GO" id="GO:0008174">
    <property type="term" value="F:mRNA methyltransferase activity"/>
    <property type="evidence" value="ECO:0007669"/>
    <property type="project" value="UniProtKB-UniRule"/>
</dbReference>
<evidence type="ECO:0000313" key="5">
    <source>
        <dbReference type="EMBL" id="WMV64375.1"/>
    </source>
</evidence>
<dbReference type="GO" id="GO:0003723">
    <property type="term" value="F:RNA binding"/>
    <property type="evidence" value="ECO:0007669"/>
    <property type="project" value="InterPro"/>
</dbReference>
<accession>A0AA51UAF8</accession>
<dbReference type="EMBL" id="OQ995224">
    <property type="protein sequence ID" value="WMV64375.1"/>
    <property type="molecule type" value="Genomic_RNA"/>
</dbReference>
<dbReference type="PROSITE" id="PS51657">
    <property type="entry name" value="PSRV_HELICASE"/>
    <property type="match status" value="1"/>
</dbReference>
<evidence type="ECO:0000256" key="2">
    <source>
        <dbReference type="SAM" id="Phobius"/>
    </source>
</evidence>
<dbReference type="GO" id="GO:0005524">
    <property type="term" value="F:ATP binding"/>
    <property type="evidence" value="ECO:0007669"/>
    <property type="project" value="InterPro"/>
</dbReference>
<keyword evidence="2" id="KW-0472">Membrane</keyword>
<evidence type="ECO:0000259" key="4">
    <source>
        <dbReference type="PROSITE" id="PS51743"/>
    </source>
</evidence>
<feature type="transmembrane region" description="Helical" evidence="2">
    <location>
        <begin position="1164"/>
        <end position="1181"/>
    </location>
</feature>
<feature type="domain" description="Alphavirus-like MT" evidence="4">
    <location>
        <begin position="78"/>
        <end position="293"/>
    </location>
</feature>
<dbReference type="InterPro" id="IPR002588">
    <property type="entry name" value="Alphavirus-like_MT_dom"/>
</dbReference>
<dbReference type="Pfam" id="PF01660">
    <property type="entry name" value="Vmethyltransf"/>
    <property type="match status" value="1"/>
</dbReference>
<dbReference type="Gene3D" id="3.40.50.300">
    <property type="entry name" value="P-loop containing nucleotide triphosphate hydrolases"/>
    <property type="match status" value="2"/>
</dbReference>
<sequence length="1777" mass="201785">MGLLVNAPMSTDIQRELINQMTRDPQSALNNFANDFIKNKCDKFNEQVKSKKTITISVYLTRDQQTQLEKWMPIYNYNFTGTSHSKHSIANAARTIMQHYIVSKFNKNERFLDVGSNYVNLFKSGIYNVHCCCPILDHRDSKRATERAYQFRKYISELPPDSEQMRQYKLFEDQKHFRVCDKRAQECGIQAKAAMFLDSAYDIDLIEMAYIMDAHGCELAYGNFFFSPSMLVADQGNISEFDITWVIREEYIDLDLADTTTINLKQKFVYYYFKGDSEMGYRHRLDNLVRLATQQAVTTDISQYVIERKDLDGMLFFSLVKVAKPSSFVSHLNFRLWDHSLKDKKFVRVFDYDFNTKIDFNDKLRQQIVCVSSDMFNRLYSYALRITEENKDSAKDIFSYASSLNTRFTANGVEITPGDRMPAEELYRLAYSMFFLTFCERAKQKLISRSMVNKELVKRRLSQAGLIELLKIYLTNGSVEGLDTEDLKLNSRGWFKGFKEKARNAVYDIILANDQSPGIDDKPIYFEFNEAVYALETEFAPVEPSYGRLQPLHDALKFMLVPSALEQLADKLSTACRMSDPQSKEFGKLVDLRNLTLRQLAKLDPDRARKANECWSPTENCERLLDTILPLRGSDTVMNDGLVHHNPERQPAIEPNCNGAIVQTSKLAGDCSPNSTTATTVCTRGLKSMNTKWWYSMDIEAKTNAPGLETLRQMVQEKLVVINVSGTDNLCGARALAKALPKTMNLSSTVIKVQLASLATSDNDDKGFSKDNFSLEQLRYYTNKLKVALHVVYSPAITRGSPVKAIYEPDSYENPEHHSYLLNDAGRHWLSVIPSANDEGADWRFNIVVEKDGGKEIEHENPPIDPPDLTSLNLNFDNVTDDNRMFVGQFEEVERSSNPETDVSGDTIRGGASVNKAPNPTREADGSETDTDSSIEYCKWRKKNPELKDTKRRRDTESVSNFRRFAMSNIKHNNEARSPVKPQSTPGNDIKKTFNPLKLLGGFRSSNTNSSRSTSITSQPQVKSESVMYIGRETQPESQDNFMKISIIKIKNFKTFIKNFISEKQYKKFLSILESLFHVTGYISTTMLLTKLFQSGFLDVIVNSIFFCTGQLGAWFLSLSLSYKLAIIFGFLYLLGCVPEPYYQLVKAGYLPDGLYNNKQLDRFFLISGLTATGSVGNFSITDALYKSIKGANLLLKTLALPFAIPFKILSNWWRQVRIVGVINNTEAEIGTCLPRDSPVRPRIVHNGSEKLSDPYTEGFCNTQTYMNGCLSKNADSDAPPIQEALLEAVLSKLPEGSNTRNQVVNKGCRPSHEEPENVAQPRNVIDKEEVKNNHTELLFNYYKYVNTELRELENHSFSVYEDLRRFDTVTVENLRDKRYPVSKARICKRISSKTYSIPKGLEIEVLDCVFDPYVPVGTSAVDDVVDCKRTNGALIPVYHKSGAATFQTDFDSPEVLITEHIANSLVYKTKRALSRNKIDKVDPKRTFELVDGVPGCGKTMAAINDMDGNTLLAIETKIACEDARRKANAKGKPSENIRTAGSCIINGSKKFPKLIIDEGLMMHPGAIVYLSELVGASHVKVYGDKQQIAFIPRVGDRNRTFKLPEKNGRKTDINWEITYRTLSHRVPMDVAVVLRKYYDHGFWTTNAIEKSIVKRVIANVAQVPKESNWQYICFTRAQAEKLRNLGYKNACTIGESEGSTFKNVRMVRGETILDAGLRRETSQAIVALSRHTNNFEYWTIDQSKDKDLVFELVDEARKIDNVARAHGDFKANNNKH</sequence>
<keyword evidence="2" id="KW-1133">Transmembrane helix</keyword>
<proteinExistence type="predicted"/>
<feature type="transmembrane region" description="Helical" evidence="2">
    <location>
        <begin position="1123"/>
        <end position="1143"/>
    </location>
</feature>
<dbReference type="Pfam" id="PF01443">
    <property type="entry name" value="Viral_helicase1"/>
    <property type="match status" value="1"/>
</dbReference>
<feature type="region of interest" description="Disordered" evidence="1">
    <location>
        <begin position="967"/>
        <end position="991"/>
    </location>
</feature>
<feature type="region of interest" description="Disordered" evidence="1">
    <location>
        <begin position="891"/>
        <end position="932"/>
    </location>
</feature>
<dbReference type="PROSITE" id="PS51743">
    <property type="entry name" value="ALPHAVIRUS_MT"/>
    <property type="match status" value="1"/>
</dbReference>
<protein>
    <submittedName>
        <fullName evidence="5">Uncharacterized protein</fullName>
    </submittedName>
</protein>